<protein>
    <recommendedName>
        <fullName evidence="4">Chorismate dehydratase</fullName>
        <ecNumber evidence="4">4.2.1.151</ecNumber>
    </recommendedName>
    <alternativeName>
        <fullName evidence="4">Menaquinone biosynthetic enzyme MqnA</fullName>
    </alternativeName>
</protein>
<dbReference type="SUPFAM" id="SSF53850">
    <property type="entry name" value="Periplasmic binding protein-like II"/>
    <property type="match status" value="1"/>
</dbReference>
<evidence type="ECO:0000256" key="1">
    <source>
        <dbReference type="ARBA" id="ARBA00004863"/>
    </source>
</evidence>
<evidence type="ECO:0000256" key="3">
    <source>
        <dbReference type="ARBA" id="ARBA00023239"/>
    </source>
</evidence>
<dbReference type="InterPro" id="IPR003773">
    <property type="entry name" value="Menaquinone_biosynth"/>
</dbReference>
<dbReference type="PANTHER" id="PTHR37690:SF1">
    <property type="entry name" value="CHORISMATE DEHYDRATASE"/>
    <property type="match status" value="1"/>
</dbReference>
<dbReference type="EnsemblBacteria" id="AAC07130">
    <property type="protein sequence ID" value="AAC07130"/>
    <property type="gene ID" value="aq_1070"/>
</dbReference>
<dbReference type="KEGG" id="aae:aq_1070"/>
<keyword evidence="3 4" id="KW-0456">Lyase</keyword>
<dbReference type="UniPathway" id="UPA00079"/>
<dbReference type="AlphaFoldDB" id="O67165"/>
<dbReference type="PANTHER" id="PTHR37690">
    <property type="entry name" value="CHORISMATE DEHYDRATASE"/>
    <property type="match status" value="1"/>
</dbReference>
<comment type="pathway">
    <text evidence="1 4">Quinol/quinone metabolism; menaquinone biosynthesis.</text>
</comment>
<comment type="similarity">
    <text evidence="4">Belongs to the MqnA/MqnD family. MqnA subfamily.</text>
</comment>
<dbReference type="Pfam" id="PF02621">
    <property type="entry name" value="VitK2_biosynth"/>
    <property type="match status" value="1"/>
</dbReference>
<dbReference type="Gene3D" id="3.40.190.10">
    <property type="entry name" value="Periplasmic binding protein-like II"/>
    <property type="match status" value="2"/>
</dbReference>
<comment type="function">
    <text evidence="4">Catalyzes the dehydration of chorismate into 3-[(1-carboxyvinyl)oxy]benzoate, a step in the biosynthesis of menaquinone (MK, vitamin K2).</text>
</comment>
<keyword evidence="2 4" id="KW-0474">Menaquinone biosynthesis</keyword>
<accession>O67165</accession>
<dbReference type="RefSeq" id="WP_010880666.1">
    <property type="nucleotide sequence ID" value="NC_000918.1"/>
</dbReference>
<dbReference type="PATRIC" id="fig|224324.8.peg.832"/>
<dbReference type="eggNOG" id="COG1427">
    <property type="taxonomic scope" value="Bacteria"/>
</dbReference>
<organism evidence="5 6">
    <name type="scientific">Aquifex aeolicus (strain VF5)</name>
    <dbReference type="NCBI Taxonomy" id="224324"/>
    <lineage>
        <taxon>Bacteria</taxon>
        <taxon>Pseudomonadati</taxon>
        <taxon>Aquificota</taxon>
        <taxon>Aquificia</taxon>
        <taxon>Aquificales</taxon>
        <taxon>Aquificaceae</taxon>
        <taxon>Aquifex</taxon>
    </lineage>
</organism>
<dbReference type="EC" id="4.2.1.151" evidence="4"/>
<evidence type="ECO:0000256" key="2">
    <source>
        <dbReference type="ARBA" id="ARBA00022428"/>
    </source>
</evidence>
<proteinExistence type="inferred from homology"/>
<evidence type="ECO:0000256" key="4">
    <source>
        <dbReference type="HAMAP-Rule" id="MF_00995"/>
    </source>
</evidence>
<dbReference type="GO" id="GO:0016836">
    <property type="term" value="F:hydro-lyase activity"/>
    <property type="evidence" value="ECO:0007669"/>
    <property type="project" value="UniProtKB-UniRule"/>
</dbReference>
<dbReference type="HAMAP" id="MF_00995">
    <property type="entry name" value="MqnA"/>
    <property type="match status" value="1"/>
</dbReference>
<keyword evidence="6" id="KW-1185">Reference proteome</keyword>
<dbReference type="PIR" id="B70392">
    <property type="entry name" value="B70392"/>
</dbReference>
<dbReference type="CDD" id="cd13634">
    <property type="entry name" value="PBP2_Sco4506"/>
    <property type="match status" value="1"/>
</dbReference>
<dbReference type="GO" id="GO:0009234">
    <property type="term" value="P:menaquinone biosynthetic process"/>
    <property type="evidence" value="ECO:0007669"/>
    <property type="project" value="UniProtKB-UniRule"/>
</dbReference>
<name>O67165_AQUAE</name>
<dbReference type="EMBL" id="AE000657">
    <property type="protein sequence ID" value="AAC07130.1"/>
    <property type="molecule type" value="Genomic_DNA"/>
</dbReference>
<evidence type="ECO:0000313" key="5">
    <source>
        <dbReference type="EMBL" id="AAC07130.1"/>
    </source>
</evidence>
<comment type="catalytic activity">
    <reaction evidence="4">
        <text>chorismate = 3-[(1-carboxyvinyl)-oxy]benzoate + H2O</text>
        <dbReference type="Rhea" id="RHEA:40051"/>
        <dbReference type="ChEBI" id="CHEBI:15377"/>
        <dbReference type="ChEBI" id="CHEBI:29748"/>
        <dbReference type="ChEBI" id="CHEBI:76981"/>
        <dbReference type="EC" id="4.2.1.151"/>
    </reaction>
</comment>
<dbReference type="OrthoDB" id="9810112at2"/>
<dbReference type="STRING" id="224324.aq_1070"/>
<gene>
    <name evidence="4" type="primary">mqnA</name>
    <name evidence="5" type="ordered locus">aq_1070</name>
</gene>
<reference evidence="5 6" key="1">
    <citation type="journal article" date="1998" name="Nature">
        <title>The complete genome of the hyperthermophilic bacterium Aquifex aeolicus.</title>
        <authorList>
            <person name="Deckert G."/>
            <person name="Warren P.V."/>
            <person name="Gaasterland T."/>
            <person name="Young W.G."/>
            <person name="Lenox A.L."/>
            <person name="Graham D.E."/>
            <person name="Overbeek R."/>
            <person name="Snead M.A."/>
            <person name="Keller M."/>
            <person name="Aujay M."/>
            <person name="Huber R."/>
            <person name="Feldman R.A."/>
            <person name="Short J.M."/>
            <person name="Olson G.J."/>
            <person name="Swanson R.V."/>
        </authorList>
    </citation>
    <scope>NUCLEOTIDE SEQUENCE [LARGE SCALE GENOMIC DNA]</scope>
    <source>
        <strain evidence="5 6">VF5</strain>
    </source>
</reference>
<dbReference type="InterPro" id="IPR030868">
    <property type="entry name" value="MqnA"/>
</dbReference>
<dbReference type="Proteomes" id="UP000000798">
    <property type="component" value="Chromosome"/>
</dbReference>
<dbReference type="HOGENOM" id="CLU_059898_0_0_0"/>
<dbReference type="InParanoid" id="O67165"/>
<sequence>MFKVGKVSYLNTLPLFYSLEGFEVVEGVPSELVEKLRRGEIHAGIVSSVEYFFNPQDYFILSGISISSRGSVCSVKLFSNEPMEKIREVNITKASLTSRELLFYLFEKKFGFVPKESEEAQAKLLIGDEAMEQKGYKFVYDLGEEWFKLHGLPFVFALFLVKRDADISKAKFLKKEIKKSVKNFFEEGIKNIKNKEYFKNCLDYSLGGEHIKSLINFYAYLSRKFKKQVPKLKFVL</sequence>
<evidence type="ECO:0000313" key="6">
    <source>
        <dbReference type="Proteomes" id="UP000000798"/>
    </source>
</evidence>